<proteinExistence type="predicted"/>
<keyword evidence="3" id="KW-1185">Reference proteome</keyword>
<dbReference type="AlphaFoldDB" id="A0A9X9X668"/>
<accession>A0A9X9X668</accession>
<feature type="domain" description="Pyridoxamine 5'-phosphate oxidase Alr4036 family FMN-binding" evidence="1">
    <location>
        <begin position="26"/>
        <end position="102"/>
    </location>
</feature>
<dbReference type="Pfam" id="PF12766">
    <property type="entry name" value="Pyridox_oxase_2"/>
    <property type="match status" value="1"/>
</dbReference>
<evidence type="ECO:0000313" key="2">
    <source>
        <dbReference type="EMBL" id="MBR0679204.1"/>
    </source>
</evidence>
<comment type="caution">
    <text evidence="2">The sequence shown here is derived from an EMBL/GenBank/DDBJ whole genome shotgun (WGS) entry which is preliminary data.</text>
</comment>
<dbReference type="Gene3D" id="2.30.110.10">
    <property type="entry name" value="Electron Transport, Fmn-binding Protein, Chain A"/>
    <property type="match status" value="1"/>
</dbReference>
<organism evidence="2 3">
    <name type="scientific">Neoroseomonas eburnea</name>
    <dbReference type="NCBI Taxonomy" id="1346889"/>
    <lineage>
        <taxon>Bacteria</taxon>
        <taxon>Pseudomonadati</taxon>
        <taxon>Pseudomonadota</taxon>
        <taxon>Alphaproteobacteria</taxon>
        <taxon>Acetobacterales</taxon>
        <taxon>Acetobacteraceae</taxon>
        <taxon>Neoroseomonas</taxon>
    </lineage>
</organism>
<dbReference type="InterPro" id="IPR012349">
    <property type="entry name" value="Split_barrel_FMN-bd"/>
</dbReference>
<name>A0A9X9X668_9PROT</name>
<reference evidence="2" key="1">
    <citation type="submission" date="2020-01" db="EMBL/GenBank/DDBJ databases">
        <authorList>
            <person name="Rat A."/>
        </authorList>
    </citation>
    <scope>NUCLEOTIDE SEQUENCE</scope>
    <source>
        <strain evidence="2">LMG 31228</strain>
    </source>
</reference>
<evidence type="ECO:0000259" key="1">
    <source>
        <dbReference type="Pfam" id="PF12766"/>
    </source>
</evidence>
<dbReference type="InterPro" id="IPR024624">
    <property type="entry name" value="Pyridox_Oxase_Alr4036_FMN-bd"/>
</dbReference>
<dbReference type="GO" id="GO:0010181">
    <property type="term" value="F:FMN binding"/>
    <property type="evidence" value="ECO:0007669"/>
    <property type="project" value="InterPro"/>
</dbReference>
<sequence length="191" mass="20242">MTPPPERVEDALADAFARLSRGAADSGSPFHTPALATLGLDGAPNLRTVVLRAVDPVARRLRIHTDRRSAKAAEILRDGRAMLHGYDPSALVQIRLSGHATLHLEDDIAEAAWADSRETSRMLYAAGHAPGTPLPAPPQAPSDAEAGRANFAAVTLRIETLDWLLLAPAGHCRARFAWGTDGALAAGWIAP</sequence>
<dbReference type="EMBL" id="JAAEDL010000001">
    <property type="protein sequence ID" value="MBR0679204.1"/>
    <property type="molecule type" value="Genomic_DNA"/>
</dbReference>
<dbReference type="Proteomes" id="UP001138709">
    <property type="component" value="Unassembled WGS sequence"/>
</dbReference>
<dbReference type="SUPFAM" id="SSF50475">
    <property type="entry name" value="FMN-binding split barrel"/>
    <property type="match status" value="1"/>
</dbReference>
<protein>
    <submittedName>
        <fullName evidence="2">Pyridoxamine 5'-phosphate oxidase</fullName>
    </submittedName>
</protein>
<reference evidence="2" key="2">
    <citation type="journal article" date="2021" name="Syst. Appl. Microbiol.">
        <title>Roseomonas hellenica sp. nov., isolated from roots of wild-growing Alkanna tinctoria.</title>
        <authorList>
            <person name="Rat A."/>
            <person name="Naranjo H.D."/>
            <person name="Lebbe L."/>
            <person name="Cnockaert M."/>
            <person name="Krigas N."/>
            <person name="Grigoriadou K."/>
            <person name="Maloupa E."/>
            <person name="Willems A."/>
        </authorList>
    </citation>
    <scope>NUCLEOTIDE SEQUENCE</scope>
    <source>
        <strain evidence="2">LMG 31228</strain>
    </source>
</reference>
<gene>
    <name evidence="2" type="ORF">GXW74_01795</name>
</gene>
<evidence type="ECO:0000313" key="3">
    <source>
        <dbReference type="Proteomes" id="UP001138709"/>
    </source>
</evidence>
<dbReference type="RefSeq" id="WP_211844548.1">
    <property type="nucleotide sequence ID" value="NZ_JAAEDL010000001.1"/>
</dbReference>